<feature type="compositionally biased region" description="Low complexity" evidence="4">
    <location>
        <begin position="67"/>
        <end position="92"/>
    </location>
</feature>
<evidence type="ECO:0000313" key="6">
    <source>
        <dbReference type="EMBL" id="VFQ86594.1"/>
    </source>
</evidence>
<dbReference type="Pfam" id="PF03479">
    <property type="entry name" value="PCC"/>
    <property type="match status" value="1"/>
</dbReference>
<keyword evidence="1" id="KW-0805">Transcription regulation</keyword>
<dbReference type="AlphaFoldDB" id="A0A484MEH3"/>
<feature type="compositionally biased region" description="Low complexity" evidence="4">
    <location>
        <begin position="1"/>
        <end position="14"/>
    </location>
</feature>
<feature type="compositionally biased region" description="Polar residues" evidence="4">
    <location>
        <begin position="93"/>
        <end position="105"/>
    </location>
</feature>
<evidence type="ECO:0000259" key="5">
    <source>
        <dbReference type="Pfam" id="PF03479"/>
    </source>
</evidence>
<organism evidence="6 7">
    <name type="scientific">Cuscuta campestris</name>
    <dbReference type="NCBI Taxonomy" id="132261"/>
    <lineage>
        <taxon>Eukaryota</taxon>
        <taxon>Viridiplantae</taxon>
        <taxon>Streptophyta</taxon>
        <taxon>Embryophyta</taxon>
        <taxon>Tracheophyta</taxon>
        <taxon>Spermatophyta</taxon>
        <taxon>Magnoliopsida</taxon>
        <taxon>eudicotyledons</taxon>
        <taxon>Gunneridae</taxon>
        <taxon>Pentapetalae</taxon>
        <taxon>asterids</taxon>
        <taxon>lamiids</taxon>
        <taxon>Solanales</taxon>
        <taxon>Convolvulaceae</taxon>
        <taxon>Cuscuteae</taxon>
        <taxon>Cuscuta</taxon>
        <taxon>Cuscuta subgen. Grammica</taxon>
        <taxon>Cuscuta sect. Cleistogrammica</taxon>
    </lineage>
</organism>
<dbReference type="Proteomes" id="UP000595140">
    <property type="component" value="Unassembled WGS sequence"/>
</dbReference>
<sequence length="349" mass="37479">MDSHPPHSTGPGTHHLNRPPTASSASPPGIEPPLQRDTLLPPPPASSSGQIRFQELRPQASRWFGIQEPPQQGGGPSPAASAPRPLELLPSPYSRNASASISFRIQESPLRGGGPSPAASTSRLERGPSPAASTFRLEQPLQRESIQLLVPRRSEPGTTYHPYLPGGQPARPPPRHPAPQPPQQPAPRRSSRQAPPPPPPSGGGEARDHPPQLYYVKIDDGCDFVEIMNAFLHRVAWNAQSAALILNGNGAIQDPSLKSIGRTVSHHHQGLYQITSCEGCVCFPEDGRGEATCEISLNLVSSNGDHIIGGIANRGCIIAGGMWLFLWVFDQGHVPHLRFPPQEMDLFGS</sequence>
<keyword evidence="7" id="KW-1185">Reference proteome</keyword>
<evidence type="ECO:0000256" key="4">
    <source>
        <dbReference type="SAM" id="MobiDB-lite"/>
    </source>
</evidence>
<accession>A0A484MEH3</accession>
<dbReference type="Gene3D" id="3.30.1330.80">
    <property type="entry name" value="Hypothetical protein, similar to alpha- acetolactate decarboxylase, domain 2"/>
    <property type="match status" value="1"/>
</dbReference>
<feature type="domain" description="PPC" evidence="5">
    <location>
        <begin position="214"/>
        <end position="329"/>
    </location>
</feature>
<protein>
    <recommendedName>
        <fullName evidence="5">PPC domain-containing protein</fullName>
    </recommendedName>
</protein>
<proteinExistence type="predicted"/>
<evidence type="ECO:0000256" key="3">
    <source>
        <dbReference type="ARBA" id="ARBA00023163"/>
    </source>
</evidence>
<evidence type="ECO:0000256" key="1">
    <source>
        <dbReference type="ARBA" id="ARBA00023015"/>
    </source>
</evidence>
<dbReference type="InterPro" id="IPR005175">
    <property type="entry name" value="PPC_dom"/>
</dbReference>
<dbReference type="EMBL" id="OOIL02003256">
    <property type="protein sequence ID" value="VFQ86594.1"/>
    <property type="molecule type" value="Genomic_DNA"/>
</dbReference>
<feature type="region of interest" description="Disordered" evidence="4">
    <location>
        <begin position="1"/>
        <end position="210"/>
    </location>
</feature>
<reference evidence="6 7" key="1">
    <citation type="submission" date="2018-04" db="EMBL/GenBank/DDBJ databases">
        <authorList>
            <person name="Vogel A."/>
        </authorList>
    </citation>
    <scope>NUCLEOTIDE SEQUENCE [LARGE SCALE GENOMIC DNA]</scope>
</reference>
<keyword evidence="3" id="KW-0804">Transcription</keyword>
<feature type="compositionally biased region" description="Pro residues" evidence="4">
    <location>
        <begin position="170"/>
        <end position="185"/>
    </location>
</feature>
<evidence type="ECO:0000256" key="2">
    <source>
        <dbReference type="ARBA" id="ARBA00023125"/>
    </source>
</evidence>
<keyword evidence="2" id="KW-0238">DNA-binding</keyword>
<name>A0A484MEH3_9ASTE</name>
<gene>
    <name evidence="6" type="ORF">CCAM_LOCUS28370</name>
</gene>
<dbReference type="GO" id="GO:0003677">
    <property type="term" value="F:DNA binding"/>
    <property type="evidence" value="ECO:0007669"/>
    <property type="project" value="UniProtKB-KW"/>
</dbReference>
<evidence type="ECO:0000313" key="7">
    <source>
        <dbReference type="Proteomes" id="UP000595140"/>
    </source>
</evidence>
<dbReference type="SUPFAM" id="SSF117856">
    <property type="entry name" value="AF0104/ALDC/Ptd012-like"/>
    <property type="match status" value="1"/>
</dbReference>